<keyword evidence="2" id="KW-0378">Hydrolase</keyword>
<evidence type="ECO:0000313" key="3">
    <source>
        <dbReference type="Proteomes" id="UP000261704"/>
    </source>
</evidence>
<dbReference type="Pfam" id="PF00144">
    <property type="entry name" value="Beta-lactamase"/>
    <property type="match status" value="1"/>
</dbReference>
<dbReference type="InterPro" id="IPR050789">
    <property type="entry name" value="Diverse_Enzym_Activities"/>
</dbReference>
<organism evidence="2 3">
    <name type="scientific">Profundibacter amoris</name>
    <dbReference type="NCBI Taxonomy" id="2171755"/>
    <lineage>
        <taxon>Bacteria</taxon>
        <taxon>Pseudomonadati</taxon>
        <taxon>Pseudomonadota</taxon>
        <taxon>Alphaproteobacteria</taxon>
        <taxon>Rhodobacterales</taxon>
        <taxon>Paracoccaceae</taxon>
        <taxon>Profundibacter</taxon>
    </lineage>
</organism>
<dbReference type="PANTHER" id="PTHR43283">
    <property type="entry name" value="BETA-LACTAMASE-RELATED"/>
    <property type="match status" value="1"/>
</dbReference>
<proteinExistence type="predicted"/>
<dbReference type="KEGG" id="pamo:BAR1_06185"/>
<accession>A0A347ULI8</accession>
<dbReference type="InterPro" id="IPR001466">
    <property type="entry name" value="Beta-lactam-related"/>
</dbReference>
<dbReference type="GO" id="GO:0016787">
    <property type="term" value="F:hydrolase activity"/>
    <property type="evidence" value="ECO:0007669"/>
    <property type="project" value="UniProtKB-KW"/>
</dbReference>
<evidence type="ECO:0000259" key="1">
    <source>
        <dbReference type="Pfam" id="PF00144"/>
    </source>
</evidence>
<dbReference type="Proteomes" id="UP000261704">
    <property type="component" value="Chromosome"/>
</dbReference>
<dbReference type="SUPFAM" id="SSF56601">
    <property type="entry name" value="beta-lactamase/transpeptidase-like"/>
    <property type="match status" value="1"/>
</dbReference>
<dbReference type="EMBL" id="CP032125">
    <property type="protein sequence ID" value="AXX99716.1"/>
    <property type="molecule type" value="Genomic_DNA"/>
</dbReference>
<dbReference type="OrthoDB" id="9814204at2"/>
<dbReference type="PANTHER" id="PTHR43283:SF14">
    <property type="entry name" value="BLL8153 PROTEIN"/>
    <property type="match status" value="1"/>
</dbReference>
<evidence type="ECO:0000313" key="2">
    <source>
        <dbReference type="EMBL" id="AXX99716.1"/>
    </source>
</evidence>
<name>A0A347ULI8_9RHOB</name>
<dbReference type="AlphaFoldDB" id="A0A347ULI8"/>
<reference evidence="2 3" key="1">
    <citation type="submission" date="2018-09" db="EMBL/GenBank/DDBJ databases">
        <title>Profundibacter amoris BAR1 gen. nov., sp. nov., a new member of the Roseobacter clade isolated at Lokis Castle Vent Field on the Arctic Mid-Oceanic Ridge.</title>
        <authorList>
            <person name="Le Moine Bauer S."/>
            <person name="Sjoeberg A.G."/>
            <person name="L'Haridon S."/>
            <person name="Stokke R."/>
            <person name="Roalkvam I."/>
            <person name="Steen I.H."/>
            <person name="Dahle H."/>
        </authorList>
    </citation>
    <scope>NUCLEOTIDE SEQUENCE [LARGE SCALE GENOMIC DNA]</scope>
    <source>
        <strain evidence="2 3">BAR1</strain>
    </source>
</reference>
<protein>
    <submittedName>
        <fullName evidence="2">Class C beta-lactamase-related serine hydrolase</fullName>
    </submittedName>
</protein>
<sequence length="357" mass="38900">MRLLAVNSLFSEEKIVNNFSHMDSMFLTTPLDIGDGAASELPIGNPAPAVEGLDDWIKERSVTALVVLKDGEIVTEQYYQGTGQDDLRISWSVAKSYLADLLGILVAEGKIGSLDEQVVKYAPHLKGSAYEGATIRNVLNMASGVKFNEDYLDFNSDINKMGRVVALGGTLDDFAAGIKERENQPGTVWQYVSIDTHVIGMVIRGATGRSIPDLLSEKILLPLGLEKTPYYITDGSGVAFVLGGLNMTTRDYARFGLMNMNGGKWNGKQIVPQDWIEASTIPSAPTAKGHIGYGYQWWIPTGAPKGEYMARGVYGQYIYINTDLGVVIATNAADRKFREDGVADQNIAMFRKIAAAL</sequence>
<gene>
    <name evidence="2" type="ORF">BAR1_06185</name>
</gene>
<dbReference type="Gene3D" id="3.40.710.10">
    <property type="entry name" value="DD-peptidase/beta-lactamase superfamily"/>
    <property type="match status" value="1"/>
</dbReference>
<dbReference type="InterPro" id="IPR012338">
    <property type="entry name" value="Beta-lactam/transpept-like"/>
</dbReference>
<keyword evidence="3" id="KW-1185">Reference proteome</keyword>
<feature type="domain" description="Beta-lactamase-related" evidence="1">
    <location>
        <begin position="63"/>
        <end position="337"/>
    </location>
</feature>